<dbReference type="EMBL" id="WUAV01000005">
    <property type="protein sequence ID" value="KAF1754897.1"/>
    <property type="molecule type" value="Genomic_DNA"/>
</dbReference>
<dbReference type="GeneID" id="78777247"/>
<dbReference type="CTD" id="78777247"/>
<organism evidence="2 3">
    <name type="scientific">Caenorhabditis remanei</name>
    <name type="common">Caenorhabditis vulgaris</name>
    <dbReference type="NCBI Taxonomy" id="31234"/>
    <lineage>
        <taxon>Eukaryota</taxon>
        <taxon>Metazoa</taxon>
        <taxon>Ecdysozoa</taxon>
        <taxon>Nematoda</taxon>
        <taxon>Chromadorea</taxon>
        <taxon>Rhabditida</taxon>
        <taxon>Rhabditina</taxon>
        <taxon>Rhabditomorpha</taxon>
        <taxon>Rhabditoidea</taxon>
        <taxon>Rhabditidae</taxon>
        <taxon>Peloderinae</taxon>
        <taxon>Caenorhabditis</taxon>
    </lineage>
</organism>
<dbReference type="InterPro" id="IPR001810">
    <property type="entry name" value="F-box_dom"/>
</dbReference>
<dbReference type="PANTHER" id="PTHR23014">
    <property type="entry name" value="F-BOX A PROTEIN"/>
    <property type="match status" value="1"/>
</dbReference>
<accession>A0A6A5GI78</accession>
<reference evidence="2 3" key="1">
    <citation type="submission" date="2019-12" db="EMBL/GenBank/DDBJ databases">
        <title>Chromosome-level assembly of the Caenorhabditis remanei genome.</title>
        <authorList>
            <person name="Teterina A.A."/>
            <person name="Willis J.H."/>
            <person name="Phillips P.C."/>
        </authorList>
    </citation>
    <scope>NUCLEOTIDE SEQUENCE [LARGE SCALE GENOMIC DNA]</scope>
    <source>
        <strain evidence="2 3">PX506</strain>
        <tissue evidence="2">Whole organism</tissue>
    </source>
</reference>
<feature type="domain" description="F-box" evidence="1">
    <location>
        <begin position="4"/>
        <end position="55"/>
    </location>
</feature>
<dbReference type="Pfam" id="PF00646">
    <property type="entry name" value="F-box"/>
    <property type="match status" value="1"/>
</dbReference>
<sequence>MASQTLLVDFPAVIKSKVMENLDVFSILKLRKVCHNLREFIDQQPPKTNDTVIHLDLKGNLIGIGFKAPRRRYITYEQKENDCLVSSSTNEKSEVFKTTHFVDVFLKEFEIIMKHHWTPVLDSVGVDIDEEAECEKLYEMLNRLKCLHTKEVNFSWCNLSVIANSLPFFDAKYLDEIVMEECVKDKNSKDLNKITETKQWKSARSVKFQGEDFDLKIQDFIHFSEAVIECNSMPTHDIILLKESFLSTLTLTNFNIKAENFLDERDEIRMAFGHSSLPVVNDDEDDVDQKWFFRVPDSEKLLSITFTTEDRFIFQRIGIQDVPKGAVIKS</sequence>
<dbReference type="KEGG" id="crq:GCK72_021462"/>
<dbReference type="Proteomes" id="UP000483820">
    <property type="component" value="Chromosome V"/>
</dbReference>
<dbReference type="InterPro" id="IPR002900">
    <property type="entry name" value="DUF38/FTH_CAE_spp"/>
</dbReference>
<proteinExistence type="predicted"/>
<evidence type="ECO:0000313" key="3">
    <source>
        <dbReference type="Proteomes" id="UP000483820"/>
    </source>
</evidence>
<dbReference type="RefSeq" id="XP_053583197.1">
    <property type="nucleotide sequence ID" value="XM_053734284.1"/>
</dbReference>
<gene>
    <name evidence="2" type="ORF">GCK72_021462</name>
</gene>
<protein>
    <recommendedName>
        <fullName evidence="1">F-box domain-containing protein</fullName>
    </recommendedName>
</protein>
<dbReference type="PANTHER" id="PTHR23014:SF1">
    <property type="entry name" value="DUF38 DOMAIN-CONTAINING PROTEIN-RELATED"/>
    <property type="match status" value="1"/>
</dbReference>
<dbReference type="CDD" id="cd22150">
    <property type="entry name" value="F-box_CeFBXA-like"/>
    <property type="match status" value="1"/>
</dbReference>
<dbReference type="AlphaFoldDB" id="A0A6A5GI78"/>
<evidence type="ECO:0000259" key="1">
    <source>
        <dbReference type="PROSITE" id="PS50181"/>
    </source>
</evidence>
<evidence type="ECO:0000313" key="2">
    <source>
        <dbReference type="EMBL" id="KAF1754897.1"/>
    </source>
</evidence>
<dbReference type="Pfam" id="PF01827">
    <property type="entry name" value="FTH"/>
    <property type="match status" value="1"/>
</dbReference>
<dbReference type="SMART" id="SM00256">
    <property type="entry name" value="FBOX"/>
    <property type="match status" value="1"/>
</dbReference>
<comment type="caution">
    <text evidence="2">The sequence shown here is derived from an EMBL/GenBank/DDBJ whole genome shotgun (WGS) entry which is preliminary data.</text>
</comment>
<dbReference type="PROSITE" id="PS50181">
    <property type="entry name" value="FBOX"/>
    <property type="match status" value="1"/>
</dbReference>
<name>A0A6A5GI78_CAERE</name>